<dbReference type="Gene3D" id="1.25.40.10">
    <property type="entry name" value="Tetratricopeptide repeat domain"/>
    <property type="match status" value="1"/>
</dbReference>
<dbReference type="GO" id="GO:0055085">
    <property type="term" value="P:transmembrane transport"/>
    <property type="evidence" value="ECO:0007669"/>
    <property type="project" value="InterPro"/>
</dbReference>
<dbReference type="Pfam" id="PF14559">
    <property type="entry name" value="TPR_19"/>
    <property type="match status" value="1"/>
</dbReference>
<feature type="transmembrane region" description="Helical" evidence="7">
    <location>
        <begin position="265"/>
        <end position="284"/>
    </location>
</feature>
<keyword evidence="6 7" id="KW-0472">Membrane</keyword>
<dbReference type="GO" id="GO:0005886">
    <property type="term" value="C:plasma membrane"/>
    <property type="evidence" value="ECO:0007669"/>
    <property type="project" value="UniProtKB-SubCell"/>
</dbReference>
<dbReference type="SUPFAM" id="SSF48452">
    <property type="entry name" value="TPR-like"/>
    <property type="match status" value="1"/>
</dbReference>
<dbReference type="PANTHER" id="PTHR43744">
    <property type="entry name" value="ABC TRANSPORTER PERMEASE PROTEIN MG189-RELATED-RELATED"/>
    <property type="match status" value="1"/>
</dbReference>
<dbReference type="CDD" id="cd06261">
    <property type="entry name" value="TM_PBP2"/>
    <property type="match status" value="1"/>
</dbReference>
<evidence type="ECO:0000256" key="3">
    <source>
        <dbReference type="ARBA" id="ARBA00022475"/>
    </source>
</evidence>
<evidence type="ECO:0000256" key="6">
    <source>
        <dbReference type="ARBA" id="ARBA00023136"/>
    </source>
</evidence>
<dbReference type="EMBL" id="AOFI03000025">
    <property type="protein sequence ID" value="KAF4324090.1"/>
    <property type="molecule type" value="Genomic_DNA"/>
</dbReference>
<dbReference type="SMART" id="SM00028">
    <property type="entry name" value="TPR"/>
    <property type="match status" value="3"/>
</dbReference>
<evidence type="ECO:0008006" key="10">
    <source>
        <dbReference type="Google" id="ProtNLM"/>
    </source>
</evidence>
<comment type="subcellular location">
    <subcellularLocation>
        <location evidence="1">Cell membrane</location>
        <topology evidence="1">Multi-pass membrane protein</topology>
    </subcellularLocation>
</comment>
<dbReference type="SUPFAM" id="SSF53850">
    <property type="entry name" value="Periplasmic binding protein-like II"/>
    <property type="match status" value="1"/>
</dbReference>
<feature type="transmembrane region" description="Helical" evidence="7">
    <location>
        <begin position="344"/>
        <end position="364"/>
    </location>
</feature>
<gene>
    <name evidence="8" type="ORF">G195_002640</name>
</gene>
<protein>
    <recommendedName>
        <fullName evidence="10">HTH psq-type domain-containing protein</fullName>
    </recommendedName>
</protein>
<name>A0A8J4SRA6_9STRA</name>
<keyword evidence="3" id="KW-1003">Cell membrane</keyword>
<keyword evidence="4 7" id="KW-0812">Transmembrane</keyword>
<dbReference type="Proteomes" id="UP000702964">
    <property type="component" value="Unassembled WGS sequence"/>
</dbReference>
<dbReference type="InterPro" id="IPR000515">
    <property type="entry name" value="MetI-like"/>
</dbReference>
<feature type="transmembrane region" description="Helical" evidence="7">
    <location>
        <begin position="376"/>
        <end position="396"/>
    </location>
</feature>
<evidence type="ECO:0000256" key="1">
    <source>
        <dbReference type="ARBA" id="ARBA00004651"/>
    </source>
</evidence>
<evidence type="ECO:0000256" key="4">
    <source>
        <dbReference type="ARBA" id="ARBA00022692"/>
    </source>
</evidence>
<dbReference type="Pfam" id="PF13416">
    <property type="entry name" value="SBP_bac_8"/>
    <property type="match status" value="1"/>
</dbReference>
<dbReference type="InterPro" id="IPR006059">
    <property type="entry name" value="SBP"/>
</dbReference>
<proteinExistence type="predicted"/>
<evidence type="ECO:0000256" key="5">
    <source>
        <dbReference type="ARBA" id="ARBA00022989"/>
    </source>
</evidence>
<comment type="caution">
    <text evidence="8">The sequence shown here is derived from an EMBL/GenBank/DDBJ whole genome shotgun (WGS) entry which is preliminary data.</text>
</comment>
<reference evidence="8" key="1">
    <citation type="journal article" date="2015" name="Genom Data">
        <title>Draft genome sequences of Phytophthora kernoviae and Phytophthora ramorum lineage EU2 from Scotland.</title>
        <authorList>
            <person name="Sambles C."/>
            <person name="Schlenzig A."/>
            <person name="O'Neill P."/>
            <person name="Grant M."/>
            <person name="Studholme D.J."/>
        </authorList>
    </citation>
    <scope>NUCLEOTIDE SEQUENCE</scope>
    <source>
        <strain evidence="8">00238/432</strain>
    </source>
</reference>
<dbReference type="InterPro" id="IPR035906">
    <property type="entry name" value="MetI-like_sf"/>
</dbReference>
<evidence type="ECO:0000256" key="2">
    <source>
        <dbReference type="ARBA" id="ARBA00022448"/>
    </source>
</evidence>
<dbReference type="InterPro" id="IPR011990">
    <property type="entry name" value="TPR-like_helical_dom_sf"/>
</dbReference>
<organism evidence="8 9">
    <name type="scientific">Phytophthora kernoviae 00238/432</name>
    <dbReference type="NCBI Taxonomy" id="1284355"/>
    <lineage>
        <taxon>Eukaryota</taxon>
        <taxon>Sar</taxon>
        <taxon>Stramenopiles</taxon>
        <taxon>Oomycota</taxon>
        <taxon>Peronosporomycetes</taxon>
        <taxon>Peronosporales</taxon>
        <taxon>Peronosporaceae</taxon>
        <taxon>Phytophthora</taxon>
    </lineage>
</organism>
<evidence type="ECO:0000313" key="8">
    <source>
        <dbReference type="EMBL" id="KAF4324090.1"/>
    </source>
</evidence>
<dbReference type="Gene3D" id="1.10.3720.10">
    <property type="entry name" value="MetI-like"/>
    <property type="match status" value="1"/>
</dbReference>
<sequence>MTKWIQEQFGDPNNIDVQFVPVQRSEETTKLNVLMASASDVPDIVFVYDSSVFYRYAQQGGLTDVGELINEHAPNLKEYLGEDLLKFGQLEGQQFAIPGKRAITARYNSYIRQDWLDKVGMKAPTTTDELYETLKAFKEKDPGNLGSKNIPMGMALAPAQYETLIYSFIKPIQDGLTYSQRYELPLHEGFKDAMQFLNKLYNEGLISKDFSLDEEKTQLVKDFQNGNIGYMSEDVGQILYADGMLDNLYKNEETDLTITYLKRYWQLYALISLPLIYFLIFRYGPMYGVQIAFKDFNLFQGINGSEWIGFDAFQKNPWLVTYLFTGVWQTAYPLTKKKLKGRKLFMYVIIITMFFSGGMIPEYLLIRDLNLLNSVWALILPGLVSPFNLIILISFFRGIPESLEESAEIDGSSHQQDWEPLQPVLNNMRLFLERTVPVMLTGGCHTPNHRWVLCAALGFLHQLFDLEEAVQRAEQWLAEGMDITPDGEWTERSNGIYSAVSDIMLIHAARLLNRPELLEPVRLNLRMMVYLVHPTGEVVTDYSGRQDLGSVHDLSPYYLPYAMLARLDGDPIFAGMAEWAGEMLTDPGVCSVNALVRLLLEPELQQAGYVPMQHMSRLPAGYSLTGEQKKGYYGPIPDSQLPETARTAISPWYLLPHQSRALTHEQTFRVQTEVLPTENGWTLKLAGEQPEQIMVQLSFVFGSEGELSHGELLETNEGHYLWKSGTLRYSCGDDWIELTGGEVGHLAATVQKGDYEASNAVLAHVLDVVDPSMTECYFYMANNYANMDRFEEAEQALVTYLEEDTQGQFMTEAEEMMELLYYELDRPAKLNRIKSRKGVVEHDQARELLEQGKFAQAAELLEGMAPDYPDYLAARNNLALAYYYMGLFPKAKETIAEVLEQEPGNLHALCNLAIFHQNENRADQVLLLIKKLRVIVPFQHEQVYKLATTMGILGQHDTAYVHFRRLLKDEETAADPALAHYAAVAAYNTERYDSAERLWRHVGKLDPGSEVSRYYLSGLEAVRQGEKDPEKLSYHYHLPFDEQFRQWENYGNGIPEEMKNDPLIRSSFFWALRHGDRATKLQVIHALGMIGDYEVQQALQSFIQEPGEDQELVEAARSVLHGLDSEEAKQDDSPVLLPLTALSKRTIPKMESMTEQTETKPSSHWQAVVDRALQMSEAKAELQQEMERLWTDYVSRVHPEVPGTKQIEGLAAGLEYLAAKIHSRPVTYQSIADRYGISAATVSKYARQINKVCNSNPPIL</sequence>
<dbReference type="AlphaFoldDB" id="A0A8J4SRA6"/>
<dbReference type="SUPFAM" id="SSF161098">
    <property type="entry name" value="MetI-like"/>
    <property type="match status" value="1"/>
</dbReference>
<keyword evidence="5 7" id="KW-1133">Transmembrane helix</keyword>
<dbReference type="InterPro" id="IPR019734">
    <property type="entry name" value="TPR_rpt"/>
</dbReference>
<evidence type="ECO:0000256" key="7">
    <source>
        <dbReference type="SAM" id="Phobius"/>
    </source>
</evidence>
<dbReference type="PANTHER" id="PTHR43744:SF9">
    <property type="entry name" value="POLYGALACTURONAN_RHAMNOGALACTURONAN TRANSPORT SYSTEM PERMEASE PROTEIN YTCP"/>
    <property type="match status" value="1"/>
</dbReference>
<dbReference type="Gene3D" id="3.40.190.10">
    <property type="entry name" value="Periplasmic binding protein-like II"/>
    <property type="match status" value="2"/>
</dbReference>
<dbReference type="CDD" id="cd00043">
    <property type="entry name" value="CYCLIN_SF"/>
    <property type="match status" value="1"/>
</dbReference>
<accession>A0A8J4SRA6</accession>
<reference evidence="8" key="2">
    <citation type="submission" date="2020-02" db="EMBL/GenBank/DDBJ databases">
        <authorList>
            <person name="Studholme D.J."/>
        </authorList>
    </citation>
    <scope>NUCLEOTIDE SEQUENCE</scope>
    <source>
        <strain evidence="8">00238/432</strain>
    </source>
</reference>
<evidence type="ECO:0000313" key="9">
    <source>
        <dbReference type="Proteomes" id="UP000702964"/>
    </source>
</evidence>
<keyword evidence="2" id="KW-0813">Transport</keyword>